<sequence length="48" mass="5701">MENINKQFLNLPFYFLLWNNAMLFFPYPSISMCASFTGPFVIVGLYNW</sequence>
<feature type="transmembrane region" description="Helical" evidence="1">
    <location>
        <begin position="24"/>
        <end position="46"/>
    </location>
</feature>
<dbReference type="AlphaFoldDB" id="A0AAF5PU12"/>
<accession>A0AAF5PU12</accession>
<dbReference type="WBParaSite" id="mrna-Wban_05540">
    <property type="protein sequence ID" value="mrna-Wban_05540"/>
    <property type="gene ID" value="Wban_05540"/>
</dbReference>
<dbReference type="Proteomes" id="UP000093561">
    <property type="component" value="Unassembled WGS sequence"/>
</dbReference>
<keyword evidence="1" id="KW-1133">Transmembrane helix</keyword>
<organism evidence="2 3">
    <name type="scientific">Wuchereria bancrofti</name>
    <dbReference type="NCBI Taxonomy" id="6293"/>
    <lineage>
        <taxon>Eukaryota</taxon>
        <taxon>Metazoa</taxon>
        <taxon>Ecdysozoa</taxon>
        <taxon>Nematoda</taxon>
        <taxon>Chromadorea</taxon>
        <taxon>Rhabditida</taxon>
        <taxon>Spirurina</taxon>
        <taxon>Spiruromorpha</taxon>
        <taxon>Filarioidea</taxon>
        <taxon>Onchocercidae</taxon>
        <taxon>Wuchereria</taxon>
    </lineage>
</organism>
<evidence type="ECO:0000256" key="1">
    <source>
        <dbReference type="SAM" id="Phobius"/>
    </source>
</evidence>
<reference evidence="2" key="1">
    <citation type="submission" date="2015-03" db="EMBL/GenBank/DDBJ databases">
        <title>Wuchereria bancrofti Genome Sequencing Papua New Guinea Strain.</title>
        <authorList>
            <person name="Small S.T."/>
            <person name="Serre D."/>
            <person name="Zimmerman P.A."/>
        </authorList>
    </citation>
    <scope>NUCLEOTIDE SEQUENCE [LARGE SCALE GENOMIC DNA]</scope>
    <source>
        <strain evidence="2">pt0022</strain>
    </source>
</reference>
<evidence type="ECO:0000313" key="2">
    <source>
        <dbReference type="Proteomes" id="UP000093561"/>
    </source>
</evidence>
<protein>
    <submittedName>
        <fullName evidence="3">Uncharacterized protein</fullName>
    </submittedName>
</protein>
<keyword evidence="1" id="KW-0812">Transmembrane</keyword>
<proteinExistence type="predicted"/>
<reference evidence="2" key="2">
    <citation type="journal article" date="2016" name="Mol. Ecol.">
        <title>Population genomics of the filarial nematode parasite Wuchereria bancrofti from mosquitoes.</title>
        <authorList>
            <person name="Small S.T."/>
            <person name="Reimer L.J."/>
            <person name="Tisch D.J."/>
            <person name="King C.L."/>
            <person name="Christensen B.M."/>
            <person name="Siba P.M."/>
            <person name="Kazura J.W."/>
            <person name="Serre D."/>
            <person name="Zimmerman P.A."/>
        </authorList>
    </citation>
    <scope>NUCLEOTIDE SEQUENCE</scope>
    <source>
        <strain evidence="2">pt0022</strain>
    </source>
</reference>
<keyword evidence="1" id="KW-0472">Membrane</keyword>
<evidence type="ECO:0000313" key="3">
    <source>
        <dbReference type="WBParaSite" id="mrna-Wban_05540"/>
    </source>
</evidence>
<reference evidence="3" key="3">
    <citation type="submission" date="2024-02" db="UniProtKB">
        <authorList>
            <consortium name="WormBaseParasite"/>
        </authorList>
    </citation>
    <scope>IDENTIFICATION</scope>
    <source>
        <strain evidence="3">pt0022</strain>
    </source>
</reference>
<name>A0AAF5PU12_WUCBA</name>